<accession>A0A0U5BA11</accession>
<keyword evidence="2" id="KW-1133">Transmembrane helix</keyword>
<dbReference type="InterPro" id="IPR035940">
    <property type="entry name" value="CAP_sf"/>
</dbReference>
<reference evidence="4 5" key="2">
    <citation type="submission" date="2016-01" db="EMBL/GenBank/DDBJ databases">
        <title>Microcella alkaliphila JAM AC0309 whole genome shotgun sequence.</title>
        <authorList>
            <person name="Kurata A."/>
            <person name="Hirose Y."/>
            <person name="Kishimoto N."/>
            <person name="Kobayashi T."/>
        </authorList>
    </citation>
    <scope>NUCLEOTIDE SEQUENCE [LARGE SCALE GENOMIC DNA]</scope>
    <source>
        <strain evidence="4 5">JAM AC0309</strain>
    </source>
</reference>
<reference evidence="5" key="1">
    <citation type="submission" date="2015-12" db="EMBL/GenBank/DDBJ databases">
        <authorList>
            <person name="Shamseldin A."/>
            <person name="Moawad H."/>
            <person name="Abd El-Rahim W.M."/>
            <person name="Sadowsky M.J."/>
        </authorList>
    </citation>
    <scope>NUCLEOTIDE SEQUENCE [LARGE SCALE GENOMIC DNA]</scope>
    <source>
        <strain evidence="5">JAM AC0309</strain>
    </source>
</reference>
<keyword evidence="2" id="KW-0472">Membrane</keyword>
<dbReference type="PANTHER" id="PTHR31157">
    <property type="entry name" value="SCP DOMAIN-CONTAINING PROTEIN"/>
    <property type="match status" value="1"/>
</dbReference>
<dbReference type="EMBL" id="AP017315">
    <property type="protein sequence ID" value="BAU32644.1"/>
    <property type="molecule type" value="Genomic_DNA"/>
</dbReference>
<dbReference type="KEGG" id="malk:MalAC0309_1796"/>
<dbReference type="SUPFAM" id="SSF55797">
    <property type="entry name" value="PR-1-like"/>
    <property type="match status" value="1"/>
</dbReference>
<feature type="compositionally biased region" description="Basic and acidic residues" evidence="1">
    <location>
        <begin position="198"/>
        <end position="210"/>
    </location>
</feature>
<protein>
    <recommendedName>
        <fullName evidence="3">SCP domain-containing protein</fullName>
    </recommendedName>
</protein>
<feature type="compositionally biased region" description="Pro residues" evidence="1">
    <location>
        <begin position="169"/>
        <end position="186"/>
    </location>
</feature>
<dbReference type="Pfam" id="PF00188">
    <property type="entry name" value="CAP"/>
    <property type="match status" value="1"/>
</dbReference>
<organism evidence="4 5">
    <name type="scientific">Microcella alkaliphila</name>
    <dbReference type="NCBI Taxonomy" id="279828"/>
    <lineage>
        <taxon>Bacteria</taxon>
        <taxon>Bacillati</taxon>
        <taxon>Actinomycetota</taxon>
        <taxon>Actinomycetes</taxon>
        <taxon>Micrococcales</taxon>
        <taxon>Microbacteriaceae</taxon>
        <taxon>Microcella</taxon>
    </lineage>
</organism>
<feature type="transmembrane region" description="Helical" evidence="2">
    <location>
        <begin position="232"/>
        <end position="255"/>
    </location>
</feature>
<gene>
    <name evidence="4" type="ORF">MalAC0309_1796</name>
</gene>
<name>A0A0U5BA11_9MICO</name>
<feature type="domain" description="SCP" evidence="3">
    <location>
        <begin position="54"/>
        <end position="157"/>
    </location>
</feature>
<dbReference type="Proteomes" id="UP000218965">
    <property type="component" value="Chromosome"/>
</dbReference>
<dbReference type="InterPro" id="IPR014044">
    <property type="entry name" value="CAP_dom"/>
</dbReference>
<keyword evidence="2" id="KW-0812">Transmembrane</keyword>
<evidence type="ECO:0000313" key="4">
    <source>
        <dbReference type="EMBL" id="BAU32644.1"/>
    </source>
</evidence>
<dbReference type="CDD" id="cd05379">
    <property type="entry name" value="CAP_bacterial"/>
    <property type="match status" value="1"/>
</dbReference>
<evidence type="ECO:0000256" key="2">
    <source>
        <dbReference type="SAM" id="Phobius"/>
    </source>
</evidence>
<dbReference type="PANTHER" id="PTHR31157:SF1">
    <property type="entry name" value="SCP DOMAIN-CONTAINING PROTEIN"/>
    <property type="match status" value="1"/>
</dbReference>
<evidence type="ECO:0000313" key="5">
    <source>
        <dbReference type="Proteomes" id="UP000218965"/>
    </source>
</evidence>
<dbReference type="OrthoDB" id="68195at2"/>
<evidence type="ECO:0000259" key="3">
    <source>
        <dbReference type="Pfam" id="PF00188"/>
    </source>
</evidence>
<sequence>MLAFGRRFAQNRARGGRTGGVLASLAGLMLAAALIVAPGASTPAHASEAGTIHSLLNQARGGSGLGPLARNGALDQVALNWANQMAAEGRLYHNPNYSAQIPGGWSRAAENIAQGYPTGVSMHDGWWNSPGHRANMLGDFTDVGIAFIQAGGTTWGVQVFAKYGSSVPAPAPPPPPAPAEPAPAPEPEPDTATAMPVKEPRPTPEARVVDDATASIRMSNSAALSATELPPAVGAAAGMLGAGLIGLLAVAGSFFPRKGAENRRTRGRLWSRNGNGTP</sequence>
<evidence type="ECO:0000256" key="1">
    <source>
        <dbReference type="SAM" id="MobiDB-lite"/>
    </source>
</evidence>
<dbReference type="Gene3D" id="3.40.33.10">
    <property type="entry name" value="CAP"/>
    <property type="match status" value="1"/>
</dbReference>
<proteinExistence type="predicted"/>
<feature type="region of interest" description="Disordered" evidence="1">
    <location>
        <begin position="168"/>
        <end position="210"/>
    </location>
</feature>
<dbReference type="AlphaFoldDB" id="A0A0U5BA11"/>